<proteinExistence type="predicted"/>
<name>A0A3A8N6D2_9BACT</name>
<organism evidence="2 3">
    <name type="scientific">Corallococcus llansteffanensis</name>
    <dbReference type="NCBI Taxonomy" id="2316731"/>
    <lineage>
        <taxon>Bacteria</taxon>
        <taxon>Pseudomonadati</taxon>
        <taxon>Myxococcota</taxon>
        <taxon>Myxococcia</taxon>
        <taxon>Myxococcales</taxon>
        <taxon>Cystobacterineae</taxon>
        <taxon>Myxococcaceae</taxon>
        <taxon>Corallococcus</taxon>
    </lineage>
</organism>
<dbReference type="Proteomes" id="UP000272888">
    <property type="component" value="Unassembled WGS sequence"/>
</dbReference>
<accession>A0A3A8N6D2</accession>
<gene>
    <name evidence="2" type="ORF">D7V93_42825</name>
</gene>
<protein>
    <submittedName>
        <fullName evidence="2">Uncharacterized protein</fullName>
    </submittedName>
</protein>
<keyword evidence="1" id="KW-0812">Transmembrane</keyword>
<evidence type="ECO:0000256" key="1">
    <source>
        <dbReference type="SAM" id="Phobius"/>
    </source>
</evidence>
<keyword evidence="1" id="KW-1133">Transmembrane helix</keyword>
<reference evidence="3" key="1">
    <citation type="submission" date="2018-09" db="EMBL/GenBank/DDBJ databases">
        <authorList>
            <person name="Livingstone P.G."/>
            <person name="Whitworth D.E."/>
        </authorList>
    </citation>
    <scope>NUCLEOTIDE SEQUENCE [LARGE SCALE GENOMIC DNA]</scope>
    <source>
        <strain evidence="3">CA051B</strain>
    </source>
</reference>
<feature type="transmembrane region" description="Helical" evidence="1">
    <location>
        <begin position="21"/>
        <end position="40"/>
    </location>
</feature>
<evidence type="ECO:0000313" key="2">
    <source>
        <dbReference type="EMBL" id="RKH36675.1"/>
    </source>
</evidence>
<dbReference type="EMBL" id="RAWB01000997">
    <property type="protein sequence ID" value="RKH36675.1"/>
    <property type="molecule type" value="Genomic_DNA"/>
</dbReference>
<dbReference type="RefSeq" id="WP_120648656.1">
    <property type="nucleotide sequence ID" value="NZ_RAWB01000997.1"/>
</dbReference>
<dbReference type="AlphaFoldDB" id="A0A3A8N6D2"/>
<evidence type="ECO:0000313" key="3">
    <source>
        <dbReference type="Proteomes" id="UP000272888"/>
    </source>
</evidence>
<sequence length="66" mass="7560">MNGWMSRGYRWMRRPRSRGQAMAEFTLLLMVLLIGTGAITTFAPEMFAALTIYIRGFYCVLGYPFG</sequence>
<keyword evidence="3" id="KW-1185">Reference proteome</keyword>
<comment type="caution">
    <text evidence="2">The sequence shown here is derived from an EMBL/GenBank/DDBJ whole genome shotgun (WGS) entry which is preliminary data.</text>
</comment>
<keyword evidence="1" id="KW-0472">Membrane</keyword>